<evidence type="ECO:0000313" key="5">
    <source>
        <dbReference type="Proteomes" id="UP001500962"/>
    </source>
</evidence>
<proteinExistence type="predicted"/>
<sequence>MTWSWVTAYSRAPTRLESPDTPRPPASFIQPHQKDNPMSTRLPTGIDVLDNRLGGGVPAGSIVALSAPPASQAELLLAEFVVPRETLYLTFERPAAVVSANIERTNVDTGEPTIQAVDSDEPIDEALTVLDDLPERSTVVVDSHSAIERAERPAFLEFMAGLRRRLDNTGSLAVLHCLDGRDVSPLRDSTEHLADVIFRLTTDTTGATVENRLAVPKFRGGRALTETLKLTLTDRVAVDTSRDIA</sequence>
<gene>
    <name evidence="4" type="ORF">GCM10008985_10900</name>
</gene>
<dbReference type="Gene3D" id="3.40.50.300">
    <property type="entry name" value="P-loop containing nucleotide triphosphate hydrolases"/>
    <property type="match status" value="1"/>
</dbReference>
<dbReference type="PANTHER" id="PTHR43637">
    <property type="entry name" value="UPF0273 PROTEIN TM_0370"/>
    <property type="match status" value="1"/>
</dbReference>
<feature type="region of interest" description="Disordered" evidence="3">
    <location>
        <begin position="13"/>
        <end position="39"/>
    </location>
</feature>
<dbReference type="Pfam" id="PF23442">
    <property type="entry name" value="DUF7125"/>
    <property type="match status" value="1"/>
</dbReference>
<evidence type="ECO:0000313" key="4">
    <source>
        <dbReference type="EMBL" id="GAA0456692.1"/>
    </source>
</evidence>
<dbReference type="InterPro" id="IPR055549">
    <property type="entry name" value="DUF7125"/>
</dbReference>
<evidence type="ECO:0000256" key="1">
    <source>
        <dbReference type="ARBA" id="ARBA00022741"/>
    </source>
</evidence>
<reference evidence="4" key="2">
    <citation type="submission" date="2023-12" db="EMBL/GenBank/DDBJ databases">
        <authorList>
            <person name="Sun Q."/>
            <person name="Inoue M."/>
        </authorList>
    </citation>
    <scope>NUCLEOTIDE SEQUENCE</scope>
    <source>
        <strain evidence="4">JCM 12289</strain>
    </source>
</reference>
<dbReference type="InterPro" id="IPR027417">
    <property type="entry name" value="P-loop_NTPase"/>
</dbReference>
<dbReference type="AlphaFoldDB" id="A0AAV3SF75"/>
<dbReference type="PANTHER" id="PTHR43637:SF3">
    <property type="entry name" value="FLAGELLA-RELATED PROTEIN H-RELATED"/>
    <property type="match status" value="1"/>
</dbReference>
<reference evidence="4" key="1">
    <citation type="journal article" date="2014" name="Int. J. Syst. Evol. Microbiol.">
        <title>Complete genome sequence of Corynebacterium casei LMG S-19264T (=DSM 44701T), isolated from a smear-ripened cheese.</title>
        <authorList>
            <consortium name="US DOE Joint Genome Institute (JGI-PGF)"/>
            <person name="Walter F."/>
            <person name="Albersmeier A."/>
            <person name="Kalinowski J."/>
            <person name="Ruckert C."/>
        </authorList>
    </citation>
    <scope>NUCLEOTIDE SEQUENCE</scope>
    <source>
        <strain evidence="4">JCM 12289</strain>
    </source>
</reference>
<keyword evidence="1" id="KW-0547">Nucleotide-binding</keyword>
<keyword evidence="2" id="KW-0067">ATP-binding</keyword>
<dbReference type="SUPFAM" id="SSF52540">
    <property type="entry name" value="P-loop containing nucleoside triphosphate hydrolases"/>
    <property type="match status" value="1"/>
</dbReference>
<organism evidence="4 5">
    <name type="scientific">Halococcus dombrowskii</name>
    <dbReference type="NCBI Taxonomy" id="179637"/>
    <lineage>
        <taxon>Archaea</taxon>
        <taxon>Methanobacteriati</taxon>
        <taxon>Methanobacteriota</taxon>
        <taxon>Stenosarchaea group</taxon>
        <taxon>Halobacteria</taxon>
        <taxon>Halobacteriales</taxon>
        <taxon>Halococcaceae</taxon>
        <taxon>Halococcus</taxon>
    </lineage>
</organism>
<evidence type="ECO:0000256" key="3">
    <source>
        <dbReference type="SAM" id="MobiDB-lite"/>
    </source>
</evidence>
<evidence type="ECO:0000256" key="2">
    <source>
        <dbReference type="ARBA" id="ARBA00022840"/>
    </source>
</evidence>
<dbReference type="Proteomes" id="UP001500962">
    <property type="component" value="Unassembled WGS sequence"/>
</dbReference>
<comment type="caution">
    <text evidence="4">The sequence shown here is derived from an EMBL/GenBank/DDBJ whole genome shotgun (WGS) entry which is preliminary data.</text>
</comment>
<accession>A0AAV3SF75</accession>
<name>A0AAV3SF75_HALDO</name>
<dbReference type="GO" id="GO:0005524">
    <property type="term" value="F:ATP binding"/>
    <property type="evidence" value="ECO:0007669"/>
    <property type="project" value="UniProtKB-KW"/>
</dbReference>
<protein>
    <submittedName>
        <fullName evidence="4">RAD55 family ATPase</fullName>
    </submittedName>
</protein>
<dbReference type="EMBL" id="BAAADN010000019">
    <property type="protein sequence ID" value="GAA0456692.1"/>
    <property type="molecule type" value="Genomic_DNA"/>
</dbReference>